<dbReference type="PIRSF" id="PIRSF000006">
    <property type="entry name" value="Cbb3-Cox_fixP"/>
    <property type="match status" value="1"/>
</dbReference>
<gene>
    <name evidence="22" type="primary">ccoP</name>
    <name evidence="22" type="ORF">GCM10022278_06610</name>
</gene>
<dbReference type="PROSITE" id="PS51007">
    <property type="entry name" value="CYTC"/>
    <property type="match status" value="2"/>
</dbReference>
<keyword evidence="15 19" id="KW-0560">Oxidoreductase</keyword>
<evidence type="ECO:0000313" key="23">
    <source>
        <dbReference type="Proteomes" id="UP001501337"/>
    </source>
</evidence>
<evidence type="ECO:0000256" key="6">
    <source>
        <dbReference type="ARBA" id="ARBA00022519"/>
    </source>
</evidence>
<feature type="transmembrane region" description="Helical" evidence="20">
    <location>
        <begin position="6"/>
        <end position="25"/>
    </location>
</feature>
<comment type="similarity">
    <text evidence="3 19">Belongs to the CcoP / FixP family.</text>
</comment>
<feature type="transmembrane region" description="Helical" evidence="20">
    <location>
        <begin position="62"/>
        <end position="80"/>
    </location>
</feature>
<evidence type="ECO:0000256" key="5">
    <source>
        <dbReference type="ARBA" id="ARBA00022475"/>
    </source>
</evidence>
<dbReference type="Pfam" id="PF13442">
    <property type="entry name" value="Cytochrome_CBB3"/>
    <property type="match status" value="2"/>
</dbReference>
<accession>A0ABP7NMB3</accession>
<evidence type="ECO:0000256" key="11">
    <source>
        <dbReference type="ARBA" id="ARBA00022737"/>
    </source>
</evidence>
<dbReference type="SUPFAM" id="SSF46626">
    <property type="entry name" value="Cytochrome c"/>
    <property type="match status" value="2"/>
</dbReference>
<dbReference type="Pfam" id="PF14715">
    <property type="entry name" value="FixP_N"/>
    <property type="match status" value="1"/>
</dbReference>
<evidence type="ECO:0000256" key="16">
    <source>
        <dbReference type="ARBA" id="ARBA00023004"/>
    </source>
</evidence>
<name>A0ABP7NMB3_9GAMM</name>
<evidence type="ECO:0000313" key="22">
    <source>
        <dbReference type="EMBL" id="GAA3950200.1"/>
    </source>
</evidence>
<dbReference type="InterPro" id="IPR032858">
    <property type="entry name" value="CcoP_N"/>
</dbReference>
<evidence type="ECO:0000256" key="12">
    <source>
        <dbReference type="ARBA" id="ARBA00022781"/>
    </source>
</evidence>
<evidence type="ECO:0000256" key="8">
    <source>
        <dbReference type="ARBA" id="ARBA00022660"/>
    </source>
</evidence>
<evidence type="ECO:0000256" key="13">
    <source>
        <dbReference type="ARBA" id="ARBA00022982"/>
    </source>
</evidence>
<evidence type="ECO:0000256" key="20">
    <source>
        <dbReference type="SAM" id="Phobius"/>
    </source>
</evidence>
<keyword evidence="5 19" id="KW-1003">Cell membrane</keyword>
<organism evidence="22 23">
    <name type="scientific">Allohahella marinimesophila</name>
    <dbReference type="NCBI Taxonomy" id="1054972"/>
    <lineage>
        <taxon>Bacteria</taxon>
        <taxon>Pseudomonadati</taxon>
        <taxon>Pseudomonadota</taxon>
        <taxon>Gammaproteobacteria</taxon>
        <taxon>Oceanospirillales</taxon>
        <taxon>Hahellaceae</taxon>
        <taxon>Allohahella</taxon>
    </lineage>
</organism>
<keyword evidence="14 20" id="KW-1133">Transmembrane helix</keyword>
<evidence type="ECO:0000256" key="14">
    <source>
        <dbReference type="ARBA" id="ARBA00022989"/>
    </source>
</evidence>
<keyword evidence="16 19" id="KW-0408">Iron</keyword>
<dbReference type="Gene3D" id="6.10.280.130">
    <property type="match status" value="1"/>
</dbReference>
<keyword evidence="12 19" id="KW-0375">Hydrogen ion transport</keyword>
<evidence type="ECO:0000256" key="18">
    <source>
        <dbReference type="ARBA" id="ARBA00023136"/>
    </source>
</evidence>
<keyword evidence="7 19" id="KW-0349">Heme</keyword>
<comment type="function">
    <text evidence="19">C-type cytochrome. Part of the cbb3-type cytochrome c oxidase complex.</text>
</comment>
<evidence type="ECO:0000256" key="10">
    <source>
        <dbReference type="ARBA" id="ARBA00022723"/>
    </source>
</evidence>
<protein>
    <recommendedName>
        <fullName evidence="19">Cbb3-type cytochrome c oxidase subunit</fullName>
    </recommendedName>
</protein>
<keyword evidence="6 19" id="KW-0997">Cell inner membrane</keyword>
<evidence type="ECO:0000256" key="17">
    <source>
        <dbReference type="ARBA" id="ARBA00023065"/>
    </source>
</evidence>
<comment type="pathway">
    <text evidence="2 19">Energy metabolism; oxidative phosphorylation.</text>
</comment>
<comment type="subunit">
    <text evidence="19">Component of the cbb3-type cytochrome c oxidase.</text>
</comment>
<keyword evidence="8 19" id="KW-0679">Respiratory chain</keyword>
<keyword evidence="9 20" id="KW-0812">Transmembrane</keyword>
<dbReference type="InterPro" id="IPR008168">
    <property type="entry name" value="Cyt_C_IC"/>
</dbReference>
<comment type="cofactor">
    <cofactor evidence="19">
        <name>heme c</name>
        <dbReference type="ChEBI" id="CHEBI:61717"/>
    </cofactor>
    <text evidence="19">Binds 2 heme C groups per subunit.</text>
</comment>
<reference evidence="23" key="1">
    <citation type="journal article" date="2019" name="Int. J. Syst. Evol. Microbiol.">
        <title>The Global Catalogue of Microorganisms (GCM) 10K type strain sequencing project: providing services to taxonomists for standard genome sequencing and annotation.</title>
        <authorList>
            <consortium name="The Broad Institute Genomics Platform"/>
            <consortium name="The Broad Institute Genome Sequencing Center for Infectious Disease"/>
            <person name="Wu L."/>
            <person name="Ma J."/>
        </authorList>
    </citation>
    <scope>NUCLEOTIDE SEQUENCE [LARGE SCALE GENOMIC DNA]</scope>
    <source>
        <strain evidence="23">JCM 17555</strain>
    </source>
</reference>
<evidence type="ECO:0000256" key="4">
    <source>
        <dbReference type="ARBA" id="ARBA00022448"/>
    </source>
</evidence>
<evidence type="ECO:0000256" key="9">
    <source>
        <dbReference type="ARBA" id="ARBA00022692"/>
    </source>
</evidence>
<evidence type="ECO:0000256" key="15">
    <source>
        <dbReference type="ARBA" id="ARBA00023002"/>
    </source>
</evidence>
<dbReference type="PRINTS" id="PR00605">
    <property type="entry name" value="CYTCHROMECIC"/>
</dbReference>
<keyword evidence="10 19" id="KW-0479">Metal-binding</keyword>
<keyword evidence="4 19" id="KW-0813">Transport</keyword>
<dbReference type="InterPro" id="IPR009056">
    <property type="entry name" value="Cyt_c-like_dom"/>
</dbReference>
<feature type="domain" description="Cytochrome c" evidence="21">
    <location>
        <begin position="213"/>
        <end position="294"/>
    </location>
</feature>
<keyword evidence="18 19" id="KW-0472">Membrane</keyword>
<comment type="subcellular location">
    <subcellularLocation>
        <location evidence="1 19">Cell inner membrane</location>
    </subcellularLocation>
</comment>
<evidence type="ECO:0000256" key="1">
    <source>
        <dbReference type="ARBA" id="ARBA00004533"/>
    </source>
</evidence>
<keyword evidence="17 19" id="KW-0406">Ion transport</keyword>
<dbReference type="Proteomes" id="UP001501337">
    <property type="component" value="Unassembled WGS sequence"/>
</dbReference>
<feature type="domain" description="Cytochrome c" evidence="21">
    <location>
        <begin position="126"/>
        <end position="205"/>
    </location>
</feature>
<dbReference type="EMBL" id="BAABBO010000001">
    <property type="protein sequence ID" value="GAA3950200.1"/>
    <property type="molecule type" value="Genomic_DNA"/>
</dbReference>
<dbReference type="InterPro" id="IPR036909">
    <property type="entry name" value="Cyt_c-like_dom_sf"/>
</dbReference>
<dbReference type="PANTHER" id="PTHR33751:SF1">
    <property type="entry name" value="CBB3-TYPE CYTOCHROME C OXIDASE SUBUNIT FIXP"/>
    <property type="match status" value="1"/>
</dbReference>
<dbReference type="InterPro" id="IPR038414">
    <property type="entry name" value="CcoP_N_sf"/>
</dbReference>
<keyword evidence="11" id="KW-0677">Repeat</keyword>
<dbReference type="InterPro" id="IPR004678">
    <property type="entry name" value="Cyt_c_oxidase_cbb3_su3"/>
</dbReference>
<evidence type="ECO:0000256" key="7">
    <source>
        <dbReference type="ARBA" id="ARBA00022617"/>
    </source>
</evidence>
<evidence type="ECO:0000256" key="3">
    <source>
        <dbReference type="ARBA" id="ARBA00006113"/>
    </source>
</evidence>
<evidence type="ECO:0000259" key="21">
    <source>
        <dbReference type="PROSITE" id="PS51007"/>
    </source>
</evidence>
<proteinExistence type="inferred from homology"/>
<keyword evidence="13 19" id="KW-0249">Electron transport</keyword>
<dbReference type="NCBIfam" id="TIGR00782">
    <property type="entry name" value="ccoP"/>
    <property type="match status" value="1"/>
</dbReference>
<dbReference type="InterPro" id="IPR050597">
    <property type="entry name" value="Cytochrome_c_Oxidase_Subunit"/>
</dbReference>
<dbReference type="RefSeq" id="WP_344803239.1">
    <property type="nucleotide sequence ID" value="NZ_BAABBO010000001.1"/>
</dbReference>
<dbReference type="PANTHER" id="PTHR33751">
    <property type="entry name" value="CBB3-TYPE CYTOCHROME C OXIDASE SUBUNIT FIXP"/>
    <property type="match status" value="1"/>
</dbReference>
<dbReference type="Gene3D" id="1.10.760.10">
    <property type="entry name" value="Cytochrome c-like domain"/>
    <property type="match status" value="2"/>
</dbReference>
<comment type="caution">
    <text evidence="22">The sequence shown here is derived from an EMBL/GenBank/DDBJ whole genome shotgun (WGS) entry which is preliminary data.</text>
</comment>
<evidence type="ECO:0000256" key="2">
    <source>
        <dbReference type="ARBA" id="ARBA00004673"/>
    </source>
</evidence>
<evidence type="ECO:0000256" key="19">
    <source>
        <dbReference type="PIRNR" id="PIRNR000006"/>
    </source>
</evidence>
<sequence length="297" mass="32800">MSTFWSVWISVIVLGSILGCAWLILATRKGERFKDSTEETTGHSFDGIEEYDNPMPMWWLKLFWLTIIFGIIYLIIYPGLGTFKGVAGWTSHGQWSDEIVAADQKYAPLYAELAAQDPEQLMNDEEALGIGQRLFANNCSVCHGSGGRGNVGFPNLTDDEWLYGGSHEKILETLLNGRQALMPAWQDALGAEGITQVAHYVRSLSGQKNVDETLAQAGAAKFQQNCVVCHGANGEGNEAFGAPSLSDSIWLYGGTQNIVEMTLRYGRKGRMPNFEEVLGEDRLYVLAAYVKSLSQQK</sequence>
<keyword evidence="23" id="KW-1185">Reference proteome</keyword>